<comment type="caution">
    <text evidence="1">The sequence shown here is derived from an EMBL/GenBank/DDBJ whole genome shotgun (WGS) entry which is preliminary data.</text>
</comment>
<dbReference type="Proteomes" id="UP000704068">
    <property type="component" value="Unassembled WGS sequence"/>
</dbReference>
<sequence>MQKFESEIKQLSAPQVRVYEKFSDLRNLQALRERLNDPLVQEKMQAALSDEQVAEAKKQLETLTFDADNVTIQSPVGQVTLTVVERDEPKLIKFESAGSPVPLNLWIQIMPSGEGSKLKVTIGAEVNMFMRAMVAKPLKKAADGLANMLSAVAID</sequence>
<dbReference type="RefSeq" id="WP_303763279.1">
    <property type="nucleotide sequence ID" value="NZ_JABZGR010000006.1"/>
</dbReference>
<dbReference type="EMBL" id="JABZGR010000006">
    <property type="protein sequence ID" value="MBF0970072.1"/>
    <property type="molecule type" value="Genomic_DNA"/>
</dbReference>
<evidence type="ECO:0000313" key="1">
    <source>
        <dbReference type="EMBL" id="MBF0970072.1"/>
    </source>
</evidence>
<name>A0A929RYC5_9BACT</name>
<protein>
    <submittedName>
        <fullName evidence="1">SRPBCC family protein</fullName>
    </submittedName>
</protein>
<dbReference type="SUPFAM" id="SSF55961">
    <property type="entry name" value="Bet v1-like"/>
    <property type="match status" value="1"/>
</dbReference>
<gene>
    <name evidence="1" type="ORF">HXK21_03385</name>
</gene>
<reference evidence="1" key="1">
    <citation type="submission" date="2020-04" db="EMBL/GenBank/DDBJ databases">
        <title>Deep metagenomics examines the oral microbiome during advanced dental caries in children, revealing novel taxa and co-occurrences with host molecules.</title>
        <authorList>
            <person name="Baker J.L."/>
            <person name="Morton J.T."/>
            <person name="Dinis M."/>
            <person name="Alvarez R."/>
            <person name="Tran N.C."/>
            <person name="Knight R."/>
            <person name="Edlund A."/>
        </authorList>
    </citation>
    <scope>NUCLEOTIDE SEQUENCE</scope>
    <source>
        <strain evidence="1">JCVI_34_bin.1</strain>
    </source>
</reference>
<organism evidence="1 2">
    <name type="scientific">Alloprevotella tannerae</name>
    <dbReference type="NCBI Taxonomy" id="76122"/>
    <lineage>
        <taxon>Bacteria</taxon>
        <taxon>Pseudomonadati</taxon>
        <taxon>Bacteroidota</taxon>
        <taxon>Bacteroidia</taxon>
        <taxon>Bacteroidales</taxon>
        <taxon>Prevotellaceae</taxon>
        <taxon>Alloprevotella</taxon>
    </lineage>
</organism>
<proteinExistence type="predicted"/>
<dbReference type="AlphaFoldDB" id="A0A929RYC5"/>
<accession>A0A929RYC5</accession>
<evidence type="ECO:0000313" key="2">
    <source>
        <dbReference type="Proteomes" id="UP000704068"/>
    </source>
</evidence>